<dbReference type="RefSeq" id="WP_179445462.1">
    <property type="nucleotide sequence ID" value="NZ_JACBZS010000001.1"/>
</dbReference>
<name>A0A7Z0DAA3_9ACTN</name>
<reference evidence="2 3" key="1">
    <citation type="submission" date="2020-07" db="EMBL/GenBank/DDBJ databases">
        <title>Sequencing the genomes of 1000 actinobacteria strains.</title>
        <authorList>
            <person name="Klenk H.-P."/>
        </authorList>
    </citation>
    <scope>NUCLEOTIDE SEQUENCE [LARGE SCALE GENOMIC DNA]</scope>
    <source>
        <strain evidence="2 3">DSM 103164</strain>
    </source>
</reference>
<evidence type="ECO:0000313" key="2">
    <source>
        <dbReference type="EMBL" id="NYI71664.1"/>
    </source>
</evidence>
<proteinExistence type="predicted"/>
<keyword evidence="1" id="KW-0472">Membrane</keyword>
<keyword evidence="3" id="KW-1185">Reference proteome</keyword>
<feature type="transmembrane region" description="Helical" evidence="1">
    <location>
        <begin position="15"/>
        <end position="36"/>
    </location>
</feature>
<evidence type="ECO:0000313" key="3">
    <source>
        <dbReference type="Proteomes" id="UP000527616"/>
    </source>
</evidence>
<keyword evidence="1" id="KW-1133">Transmembrane helix</keyword>
<sequence>MARNPAPVRPLDVDGIGAAVVGTLAWLAALVACLVFRAELAARDSEWWIGVCVAGAALGVIGFGYATWRRRRR</sequence>
<keyword evidence="1" id="KW-0812">Transmembrane</keyword>
<dbReference type="AlphaFoldDB" id="A0A7Z0DAA3"/>
<dbReference type="EMBL" id="JACBZS010000001">
    <property type="protein sequence ID" value="NYI71664.1"/>
    <property type="molecule type" value="Genomic_DNA"/>
</dbReference>
<evidence type="ECO:0000256" key="1">
    <source>
        <dbReference type="SAM" id="Phobius"/>
    </source>
</evidence>
<dbReference type="InterPro" id="IPR019681">
    <property type="entry name" value="DUF2530"/>
</dbReference>
<feature type="transmembrane region" description="Helical" evidence="1">
    <location>
        <begin position="48"/>
        <end position="68"/>
    </location>
</feature>
<organism evidence="2 3">
    <name type="scientific">Naumannella cuiyingiana</name>
    <dbReference type="NCBI Taxonomy" id="1347891"/>
    <lineage>
        <taxon>Bacteria</taxon>
        <taxon>Bacillati</taxon>
        <taxon>Actinomycetota</taxon>
        <taxon>Actinomycetes</taxon>
        <taxon>Propionibacteriales</taxon>
        <taxon>Propionibacteriaceae</taxon>
        <taxon>Naumannella</taxon>
    </lineage>
</organism>
<dbReference type="Proteomes" id="UP000527616">
    <property type="component" value="Unassembled WGS sequence"/>
</dbReference>
<accession>A0A7Z0DAA3</accession>
<comment type="caution">
    <text evidence="2">The sequence shown here is derived from an EMBL/GenBank/DDBJ whole genome shotgun (WGS) entry which is preliminary data.</text>
</comment>
<dbReference type="PROSITE" id="PS51257">
    <property type="entry name" value="PROKAR_LIPOPROTEIN"/>
    <property type="match status" value="1"/>
</dbReference>
<gene>
    <name evidence="2" type="ORF">GGQ54_002224</name>
</gene>
<dbReference type="Pfam" id="PF10745">
    <property type="entry name" value="DUF2530"/>
    <property type="match status" value="1"/>
</dbReference>
<evidence type="ECO:0008006" key="4">
    <source>
        <dbReference type="Google" id="ProtNLM"/>
    </source>
</evidence>
<protein>
    <recommendedName>
        <fullName evidence="4">DUF2530 domain-containing protein</fullName>
    </recommendedName>
</protein>